<feature type="domain" description="Heme NO-binding" evidence="1">
    <location>
        <begin position="2"/>
        <end position="160"/>
    </location>
</feature>
<dbReference type="SUPFAM" id="SSF111126">
    <property type="entry name" value="Ligand-binding domain in the NO signalling and Golgi transport"/>
    <property type="match status" value="1"/>
</dbReference>
<dbReference type="Pfam" id="PF07700">
    <property type="entry name" value="HNOB"/>
    <property type="match status" value="1"/>
</dbReference>
<evidence type="ECO:0000259" key="1">
    <source>
        <dbReference type="Pfam" id="PF07700"/>
    </source>
</evidence>
<dbReference type="GO" id="GO:0020037">
    <property type="term" value="F:heme binding"/>
    <property type="evidence" value="ECO:0007669"/>
    <property type="project" value="InterPro"/>
</dbReference>
<sequence length="178" mass="19862">MKGIIFTNFADFISDSFGLVAWQNVLDDTALDADGCYVGTMTYPDNEFMALFISACTNCQRDAVQMQLEFGRGLFPILLSKSPEEVKLIDNLKEFLFSIDTVIHVEVKKLDPEAQTPSLHCTQLDEKTVCLDYLSSRGMGYLAQGLIEGASSHFNENTTIAITPSESPEKFKIMVHFI</sequence>
<dbReference type="RefSeq" id="WP_086743801.1">
    <property type="nucleotide sequence ID" value="NZ_MWPV01000002.1"/>
</dbReference>
<dbReference type="InterPro" id="IPR011644">
    <property type="entry name" value="Heme_NO-bd"/>
</dbReference>
<organism evidence="2 3">
    <name type="scientific">Pseudoalteromonas ulvae</name>
    <dbReference type="NCBI Taxonomy" id="107327"/>
    <lineage>
        <taxon>Bacteria</taxon>
        <taxon>Pseudomonadati</taxon>
        <taxon>Pseudomonadota</taxon>
        <taxon>Gammaproteobacteria</taxon>
        <taxon>Alteromonadales</taxon>
        <taxon>Pseudoalteromonadaceae</taxon>
        <taxon>Pseudoalteromonas</taxon>
    </lineage>
</organism>
<dbReference type="InterPro" id="IPR038158">
    <property type="entry name" value="H-NOX_domain_sf"/>
</dbReference>
<dbReference type="EMBL" id="MWPV01000002">
    <property type="protein sequence ID" value="OUL58498.1"/>
    <property type="molecule type" value="Genomic_DNA"/>
</dbReference>
<dbReference type="Proteomes" id="UP000194841">
    <property type="component" value="Unassembled WGS sequence"/>
</dbReference>
<dbReference type="PANTHER" id="PTHR45655:SF13">
    <property type="entry name" value="SOLUBLE GUANYLATE CYCLASE GCY-32-RELATED"/>
    <property type="match status" value="1"/>
</dbReference>
<evidence type="ECO:0000313" key="2">
    <source>
        <dbReference type="EMBL" id="OUL58498.1"/>
    </source>
</evidence>
<dbReference type="Gene3D" id="3.90.1520.10">
    <property type="entry name" value="H-NOX domain"/>
    <property type="match status" value="1"/>
</dbReference>
<dbReference type="PANTHER" id="PTHR45655">
    <property type="entry name" value="GUANYLATE CYCLASE SOLUBLE SUBUNIT BETA-2"/>
    <property type="match status" value="1"/>
</dbReference>
<name>A0A244CSE2_PSEDV</name>
<reference evidence="2 3" key="1">
    <citation type="submission" date="2017-02" db="EMBL/GenBank/DDBJ databases">
        <title>Pseudoalteromonas ulvae TC14 Genome.</title>
        <authorList>
            <person name="Molmeret M."/>
        </authorList>
    </citation>
    <scope>NUCLEOTIDE SEQUENCE [LARGE SCALE GENOMIC DNA]</scope>
    <source>
        <strain evidence="2">TC14</strain>
    </source>
</reference>
<protein>
    <recommendedName>
        <fullName evidence="1">Heme NO-binding domain-containing protein</fullName>
    </recommendedName>
</protein>
<accession>A0A244CSE2</accession>
<gene>
    <name evidence="2" type="ORF">B1199_09240</name>
</gene>
<evidence type="ECO:0000313" key="3">
    <source>
        <dbReference type="Proteomes" id="UP000194841"/>
    </source>
</evidence>
<dbReference type="AlphaFoldDB" id="A0A244CSE2"/>
<keyword evidence="3" id="KW-1185">Reference proteome</keyword>
<proteinExistence type="predicted"/>
<comment type="caution">
    <text evidence="2">The sequence shown here is derived from an EMBL/GenBank/DDBJ whole genome shotgun (WGS) entry which is preliminary data.</text>
</comment>
<dbReference type="InterPro" id="IPR024096">
    <property type="entry name" value="NO_sig/Golgi_transp_ligand-bd"/>
</dbReference>
<dbReference type="OrthoDB" id="7266652at2"/>